<dbReference type="Proteomes" id="UP000288892">
    <property type="component" value="Unassembled WGS sequence"/>
</dbReference>
<dbReference type="EMBL" id="MTKS01000101">
    <property type="protein sequence ID" value="RWX51662.1"/>
    <property type="molecule type" value="Genomic_DNA"/>
</dbReference>
<dbReference type="AlphaFoldDB" id="A0A444JEZ9"/>
<evidence type="ECO:0000313" key="1">
    <source>
        <dbReference type="EMBL" id="RWX51662.1"/>
    </source>
</evidence>
<accession>A0A444JEZ9</accession>
<comment type="caution">
    <text evidence="1">The sequence shown here is derived from an EMBL/GenBank/DDBJ whole genome shotgun (WGS) entry which is preliminary data.</text>
</comment>
<organism evidence="1 2">
    <name type="scientific">Candidatus Electrothrix marina</name>
    <dbReference type="NCBI Taxonomy" id="1859130"/>
    <lineage>
        <taxon>Bacteria</taxon>
        <taxon>Pseudomonadati</taxon>
        <taxon>Thermodesulfobacteriota</taxon>
        <taxon>Desulfobulbia</taxon>
        <taxon>Desulfobulbales</taxon>
        <taxon>Desulfobulbaceae</taxon>
        <taxon>Candidatus Electrothrix</taxon>
    </lineage>
</organism>
<reference evidence="1 2" key="1">
    <citation type="submission" date="2017-01" db="EMBL/GenBank/DDBJ databases">
        <title>The cable genome- insights into the physiology and evolution of filamentous bacteria capable of sulfide oxidation via long distance electron transfer.</title>
        <authorList>
            <person name="Schreiber L."/>
            <person name="Bjerg J.T."/>
            <person name="Boggild A."/>
            <person name="Van De Vossenberg J."/>
            <person name="Meysman F."/>
            <person name="Nielsen L.P."/>
            <person name="Schramm A."/>
            <person name="Kjeldsen K.U."/>
        </authorList>
    </citation>
    <scope>NUCLEOTIDE SEQUENCE [LARGE SCALE GENOMIC DNA]</scope>
    <source>
        <strain evidence="1">A5</strain>
    </source>
</reference>
<protein>
    <submittedName>
        <fullName evidence="1">Uncharacterized protein</fullName>
    </submittedName>
</protein>
<gene>
    <name evidence="1" type="ORF">VU01_11012</name>
</gene>
<proteinExistence type="predicted"/>
<name>A0A444JEZ9_9BACT</name>
<evidence type="ECO:0000313" key="2">
    <source>
        <dbReference type="Proteomes" id="UP000288892"/>
    </source>
</evidence>
<keyword evidence="2" id="KW-1185">Reference proteome</keyword>
<sequence>MKIISMSELYLMSESVDTIKKIFYRIVNFYVETERPLIIITGYVQLTMNKKDSDQVKEALDILERHQFGFIRITGSLLGDFSLFSRRD</sequence>